<dbReference type="STRING" id="537011.PREVCOP_05944"/>
<dbReference type="Gene3D" id="3.30.1490.20">
    <property type="entry name" value="ATP-grasp fold, A domain"/>
    <property type="match status" value="1"/>
</dbReference>
<dbReference type="Gene3D" id="3.30.470.20">
    <property type="entry name" value="ATP-grasp fold, B domain"/>
    <property type="match status" value="1"/>
</dbReference>
<gene>
    <name evidence="1" type="ORF">PREVCOP_05944</name>
</gene>
<dbReference type="GO" id="GO:0046872">
    <property type="term" value="F:metal ion binding"/>
    <property type="evidence" value="ECO:0007669"/>
    <property type="project" value="InterPro"/>
</dbReference>
<dbReference type="Pfam" id="PF15632">
    <property type="entry name" value="ATPgrasp_Ter"/>
    <property type="match status" value="1"/>
</dbReference>
<proteinExistence type="predicted"/>
<dbReference type="Gene3D" id="3.40.50.20">
    <property type="match status" value="1"/>
</dbReference>
<dbReference type="HOGENOM" id="CLU_052967_0_0_10"/>
<dbReference type="PaxDb" id="537011-PREVCOP_05944"/>
<dbReference type="GeneID" id="69850367"/>
<dbReference type="PROSITE" id="PS50975">
    <property type="entry name" value="ATP_GRASP"/>
    <property type="match status" value="1"/>
</dbReference>
<evidence type="ECO:0000313" key="2">
    <source>
        <dbReference type="Proteomes" id="UP000004477"/>
    </source>
</evidence>
<dbReference type="InterPro" id="IPR013815">
    <property type="entry name" value="ATP_grasp_subdomain_1"/>
</dbReference>
<dbReference type="Proteomes" id="UP000004477">
    <property type="component" value="Unassembled WGS sequence"/>
</dbReference>
<dbReference type="InterPro" id="IPR011761">
    <property type="entry name" value="ATP-grasp"/>
</dbReference>
<name>D1PFD7_9BACT</name>
<evidence type="ECO:0000313" key="1">
    <source>
        <dbReference type="EMBL" id="EFB34510.1"/>
    </source>
</evidence>
<protein>
    <submittedName>
        <fullName evidence="1">ATP-grasp domain protein</fullName>
    </submittedName>
</protein>
<dbReference type="SUPFAM" id="SSF56059">
    <property type="entry name" value="Glutathione synthetase ATP-binding domain-like"/>
    <property type="match status" value="1"/>
</dbReference>
<dbReference type="InterPro" id="IPR048764">
    <property type="entry name" value="PylC_N"/>
</dbReference>
<comment type="caution">
    <text evidence="1">The sequence shown here is derived from an EMBL/GenBank/DDBJ whole genome shotgun (WGS) entry which is preliminary data.</text>
</comment>
<reference evidence="1" key="1">
    <citation type="submission" date="2009-11" db="EMBL/GenBank/DDBJ databases">
        <authorList>
            <person name="Weinstock G."/>
            <person name="Sodergren E."/>
            <person name="Clifton S."/>
            <person name="Fulton L."/>
            <person name="Fulton B."/>
            <person name="Courtney L."/>
            <person name="Fronick C."/>
            <person name="Harrison M."/>
            <person name="Strong C."/>
            <person name="Farmer C."/>
            <person name="Delahaunty K."/>
            <person name="Markovic C."/>
            <person name="Hall O."/>
            <person name="Minx P."/>
            <person name="Tomlinson C."/>
            <person name="Mitreva M."/>
            <person name="Nelson J."/>
            <person name="Hou S."/>
            <person name="Wollam A."/>
            <person name="Pepin K.H."/>
            <person name="Johnson M."/>
            <person name="Bhonagiri V."/>
            <person name="Nash W.E."/>
            <person name="Warren W."/>
            <person name="Chinwalla A."/>
            <person name="Mardis E.R."/>
            <person name="Wilson R.K."/>
        </authorList>
    </citation>
    <scope>NUCLEOTIDE SEQUENCE [LARGE SCALE GENOMIC DNA]</scope>
    <source>
        <strain evidence="1">DSM 18205</strain>
    </source>
</reference>
<dbReference type="EMBL" id="ACBX02000035">
    <property type="protein sequence ID" value="EFB34510.1"/>
    <property type="molecule type" value="Genomic_DNA"/>
</dbReference>
<dbReference type="Pfam" id="PF21360">
    <property type="entry name" value="PylC-like_N"/>
    <property type="match status" value="1"/>
</dbReference>
<dbReference type="RefSeq" id="WP_006848626.1">
    <property type="nucleotide sequence ID" value="NZ_CP085933.1"/>
</dbReference>
<accession>D1PFD7</accession>
<dbReference type="GO" id="GO:0005524">
    <property type="term" value="F:ATP binding"/>
    <property type="evidence" value="ECO:0007669"/>
    <property type="project" value="UniProtKB-UniRule"/>
</dbReference>
<keyword evidence="2" id="KW-1185">Reference proteome</keyword>
<dbReference type="OrthoDB" id="650389at2"/>
<sequence length="318" mass="36791">MQHNILITSAGKRVALTRYFKESLNRFFPEAKVFTTDMNPDMAPAGYVSDGCFKVPRVTDKDYPALLLEICEKNDVGMVIATIDTELLLLADLKEEFRKKGIHVMVSDRQFVEMCRDKRNTGAFFERHCIRVPKEVDKYHPTFPLFAKPYDGSLSTNLHYIKTADELTQEILDDPKLLFMEYIDKKVYKEYTVDMYYGKDNKVKCIVPRERIEIRAGEINKGRTSKNEILSFLREKLGYIEGCVGCICVQLFFHPETKDMVGIEINPRFGGGYPLSYMAGGNFPELLVREYFMGEHVEYSDGWKDGMLMLRYDDAIYV</sequence>
<organism evidence="1 2">
    <name type="scientific">Segatella copri DSM 18205</name>
    <dbReference type="NCBI Taxonomy" id="537011"/>
    <lineage>
        <taxon>Bacteria</taxon>
        <taxon>Pseudomonadati</taxon>
        <taxon>Bacteroidota</taxon>
        <taxon>Bacteroidia</taxon>
        <taxon>Bacteroidales</taxon>
        <taxon>Prevotellaceae</taxon>
        <taxon>Segatella</taxon>
    </lineage>
</organism>
<dbReference type="AlphaFoldDB" id="D1PFD7"/>